<dbReference type="InterPro" id="IPR038404">
    <property type="entry name" value="TRAP_DctP_sf"/>
</dbReference>
<dbReference type="Gene3D" id="3.40.190.170">
    <property type="entry name" value="Bacterial extracellular solute-binding protein, family 7"/>
    <property type="match status" value="1"/>
</dbReference>
<dbReference type="KEGG" id="pob:LPB03_09760"/>
<protein>
    <submittedName>
        <fullName evidence="2">C4-dicarboxylate ABC transporter substrate-binding protein</fullName>
    </submittedName>
</protein>
<dbReference type="Pfam" id="PF03480">
    <property type="entry name" value="DctP"/>
    <property type="match status" value="1"/>
</dbReference>
<keyword evidence="3" id="KW-1185">Reference proteome</keyword>
<evidence type="ECO:0000313" key="2">
    <source>
        <dbReference type="EMBL" id="OBY62447.1"/>
    </source>
</evidence>
<proteinExistence type="predicted"/>
<dbReference type="GO" id="GO:0030246">
    <property type="term" value="F:carbohydrate binding"/>
    <property type="evidence" value="ECO:0007669"/>
    <property type="project" value="TreeGrafter"/>
</dbReference>
<dbReference type="STRING" id="1774273.LPB03_09760"/>
<dbReference type="PIRSF" id="PIRSF006470">
    <property type="entry name" value="DctB"/>
    <property type="match status" value="1"/>
</dbReference>
<gene>
    <name evidence="2" type="ORF">LPB3_09770</name>
</gene>
<reference evidence="3" key="1">
    <citation type="submission" date="2016-02" db="EMBL/GenBank/DDBJ databases">
        <authorList>
            <person name="Shin S.-K."/>
            <person name="Yi H."/>
            <person name="Kim E."/>
        </authorList>
    </citation>
    <scope>NUCLEOTIDE SEQUENCE [LARGE SCALE GENOMIC DNA]</scope>
    <source>
        <strain evidence="3">LPB0003</strain>
    </source>
</reference>
<dbReference type="CDD" id="cd13671">
    <property type="entry name" value="PBP2_TRAP_SBP_like_3"/>
    <property type="match status" value="1"/>
</dbReference>
<evidence type="ECO:0000256" key="1">
    <source>
        <dbReference type="ARBA" id="ARBA00022729"/>
    </source>
</evidence>
<name>A0A1B8TS06_9FLAO</name>
<dbReference type="OrthoDB" id="9776801at2"/>
<dbReference type="GO" id="GO:0030288">
    <property type="term" value="C:outer membrane-bounded periplasmic space"/>
    <property type="evidence" value="ECO:0007669"/>
    <property type="project" value="InterPro"/>
</dbReference>
<accession>A0A1B8TS06</accession>
<dbReference type="Proteomes" id="UP000092584">
    <property type="component" value="Unassembled WGS sequence"/>
</dbReference>
<sequence>MACNTAEQTKSIKLAHSLSVSHPVHEAMVFMADKVAENSNGKLTIKIYPSSQLGSERQCLELLQIGSLAMTKVSAAVMENFSPKLKVFGYPYLFRDNEHRFKVYDGEIGQQLLLEGEQFWLRGLTYFDAGNRSFYTKSRKIETPKDLEGLKIRVMQSPTAIEMVKILGGAPTPISWGELYTALQQGVVDGAENNLPSFYTSKHYEVCKFLTIDEHTSIPDILVISTIIWNQLNPQEQKWLMDAMKEATIYQRELWRKAEINALKIIKEAGVQVTKPDKTKFEEQSKKMIESLKDKNIELYNLVMEIKKNNL</sequence>
<dbReference type="RefSeq" id="WP_065319435.1">
    <property type="nucleotide sequence ID" value="NZ_CP017477.1"/>
</dbReference>
<organism evidence="2 3">
    <name type="scientific">Polaribacter vadi</name>
    <dbReference type="NCBI Taxonomy" id="1774273"/>
    <lineage>
        <taxon>Bacteria</taxon>
        <taxon>Pseudomonadati</taxon>
        <taxon>Bacteroidota</taxon>
        <taxon>Flavobacteriia</taxon>
        <taxon>Flavobacteriales</taxon>
        <taxon>Flavobacteriaceae</taxon>
    </lineage>
</organism>
<keyword evidence="1" id="KW-0732">Signal</keyword>
<dbReference type="InterPro" id="IPR018389">
    <property type="entry name" value="DctP_fam"/>
</dbReference>
<dbReference type="GO" id="GO:0055085">
    <property type="term" value="P:transmembrane transport"/>
    <property type="evidence" value="ECO:0007669"/>
    <property type="project" value="InterPro"/>
</dbReference>
<dbReference type="PANTHER" id="PTHR33376">
    <property type="match status" value="1"/>
</dbReference>
<evidence type="ECO:0000313" key="3">
    <source>
        <dbReference type="Proteomes" id="UP000092584"/>
    </source>
</evidence>
<dbReference type="InterPro" id="IPR004682">
    <property type="entry name" value="TRAP_DctP"/>
</dbReference>
<comment type="caution">
    <text evidence="2">The sequence shown here is derived from an EMBL/GenBank/DDBJ whole genome shotgun (WGS) entry which is preliminary data.</text>
</comment>
<dbReference type="PANTHER" id="PTHR33376:SF2">
    <property type="entry name" value="DICARBOXYLATE-BINDING PERIPLASMIC PROTEIN"/>
    <property type="match status" value="1"/>
</dbReference>
<dbReference type="EMBL" id="LSFM01000023">
    <property type="protein sequence ID" value="OBY62447.1"/>
    <property type="molecule type" value="Genomic_DNA"/>
</dbReference>
<dbReference type="NCBIfam" id="NF037995">
    <property type="entry name" value="TRAP_S1"/>
    <property type="match status" value="1"/>
</dbReference>
<dbReference type="NCBIfam" id="TIGR00787">
    <property type="entry name" value="dctP"/>
    <property type="match status" value="1"/>
</dbReference>
<dbReference type="AlphaFoldDB" id="A0A1B8TS06"/>